<dbReference type="Proteomes" id="UP000053989">
    <property type="component" value="Unassembled WGS sequence"/>
</dbReference>
<evidence type="ECO:0000313" key="2">
    <source>
        <dbReference type="Proteomes" id="UP000053989"/>
    </source>
</evidence>
<dbReference type="HOGENOM" id="CLU_083074_0_0_1"/>
<protein>
    <recommendedName>
        <fullName evidence="3">CCHC-type domain-containing protein</fullName>
    </recommendedName>
</protein>
<feature type="non-terminal residue" evidence="1">
    <location>
        <position position="1"/>
    </location>
</feature>
<proteinExistence type="predicted"/>
<dbReference type="EMBL" id="KN822013">
    <property type="protein sequence ID" value="KIM67414.1"/>
    <property type="molecule type" value="Genomic_DNA"/>
</dbReference>
<dbReference type="InParanoid" id="A0A0C3EGI1"/>
<evidence type="ECO:0008006" key="3">
    <source>
        <dbReference type="Google" id="ProtNLM"/>
    </source>
</evidence>
<reference evidence="2" key="2">
    <citation type="submission" date="2015-01" db="EMBL/GenBank/DDBJ databases">
        <title>Evolutionary Origins and Diversification of the Mycorrhizal Mutualists.</title>
        <authorList>
            <consortium name="DOE Joint Genome Institute"/>
            <consortium name="Mycorrhizal Genomics Consortium"/>
            <person name="Kohler A."/>
            <person name="Kuo A."/>
            <person name="Nagy L.G."/>
            <person name="Floudas D."/>
            <person name="Copeland A."/>
            <person name="Barry K.W."/>
            <person name="Cichocki N."/>
            <person name="Veneault-Fourrey C."/>
            <person name="LaButti K."/>
            <person name="Lindquist E.A."/>
            <person name="Lipzen A."/>
            <person name="Lundell T."/>
            <person name="Morin E."/>
            <person name="Murat C."/>
            <person name="Riley R."/>
            <person name="Ohm R."/>
            <person name="Sun H."/>
            <person name="Tunlid A."/>
            <person name="Henrissat B."/>
            <person name="Grigoriev I.V."/>
            <person name="Hibbett D.S."/>
            <person name="Martin F."/>
        </authorList>
    </citation>
    <scope>NUCLEOTIDE SEQUENCE [LARGE SCALE GENOMIC DNA]</scope>
    <source>
        <strain evidence="2">Foug A</strain>
    </source>
</reference>
<dbReference type="STRING" id="1036808.A0A0C3EGI1"/>
<keyword evidence="2" id="KW-1185">Reference proteome</keyword>
<organism evidence="1 2">
    <name type="scientific">Scleroderma citrinum Foug A</name>
    <dbReference type="NCBI Taxonomy" id="1036808"/>
    <lineage>
        <taxon>Eukaryota</taxon>
        <taxon>Fungi</taxon>
        <taxon>Dikarya</taxon>
        <taxon>Basidiomycota</taxon>
        <taxon>Agaricomycotina</taxon>
        <taxon>Agaricomycetes</taxon>
        <taxon>Agaricomycetidae</taxon>
        <taxon>Boletales</taxon>
        <taxon>Sclerodermatineae</taxon>
        <taxon>Sclerodermataceae</taxon>
        <taxon>Scleroderma</taxon>
    </lineage>
</organism>
<evidence type="ECO:0000313" key="1">
    <source>
        <dbReference type="EMBL" id="KIM67414.1"/>
    </source>
</evidence>
<gene>
    <name evidence="1" type="ORF">SCLCIDRAFT_58163</name>
</gene>
<sequence length="212" mass="24209">QTADWLRSPDRARAFISKFGSNVMLATKPFPILVEYVPICLNIDNSSALRDIECKNALPIGTIKSARWIKPIERRSPQQRRAHLALEIMKPSDANHAIKEGLVVLRPRCSACKLLPEPIRCMKCQSFEGSHFTRDCTKPDDTCSTCAGNHRTKECESTSLDQCRCTNCRKAGHAAWDQECPVYLEKARQYQSHIADAHYRFYPEKEDPLTWE</sequence>
<dbReference type="AlphaFoldDB" id="A0A0C3EGI1"/>
<reference evidence="1 2" key="1">
    <citation type="submission" date="2014-04" db="EMBL/GenBank/DDBJ databases">
        <authorList>
            <consortium name="DOE Joint Genome Institute"/>
            <person name="Kuo A."/>
            <person name="Kohler A."/>
            <person name="Nagy L.G."/>
            <person name="Floudas D."/>
            <person name="Copeland A."/>
            <person name="Barry K.W."/>
            <person name="Cichocki N."/>
            <person name="Veneault-Fourrey C."/>
            <person name="LaButti K."/>
            <person name="Lindquist E.A."/>
            <person name="Lipzen A."/>
            <person name="Lundell T."/>
            <person name="Morin E."/>
            <person name="Murat C."/>
            <person name="Sun H."/>
            <person name="Tunlid A."/>
            <person name="Henrissat B."/>
            <person name="Grigoriev I.V."/>
            <person name="Hibbett D.S."/>
            <person name="Martin F."/>
            <person name="Nordberg H.P."/>
            <person name="Cantor M.N."/>
            <person name="Hua S.X."/>
        </authorList>
    </citation>
    <scope>NUCLEOTIDE SEQUENCE [LARGE SCALE GENOMIC DNA]</scope>
    <source>
        <strain evidence="1 2">Foug A</strain>
    </source>
</reference>
<feature type="non-terminal residue" evidence="1">
    <location>
        <position position="212"/>
    </location>
</feature>
<accession>A0A0C3EGI1</accession>
<dbReference type="OrthoDB" id="4230923at2759"/>
<name>A0A0C3EGI1_9AGAM</name>